<dbReference type="InterPro" id="IPR025484">
    <property type="entry name" value="DUF4376"/>
</dbReference>
<evidence type="ECO:0000256" key="1">
    <source>
        <dbReference type="SAM" id="MobiDB-lite"/>
    </source>
</evidence>
<gene>
    <name evidence="3" type="ORF">SIOphi_01010</name>
</gene>
<feature type="compositionally biased region" description="Acidic residues" evidence="1">
    <location>
        <begin position="173"/>
        <end position="196"/>
    </location>
</feature>
<dbReference type="Proteomes" id="UP000258501">
    <property type="component" value="Segment"/>
</dbReference>
<evidence type="ECO:0000313" key="4">
    <source>
        <dbReference type="Proteomes" id="UP000258501"/>
    </source>
</evidence>
<evidence type="ECO:0000313" key="3">
    <source>
        <dbReference type="EMBL" id="AGK87010.1"/>
    </source>
</evidence>
<protein>
    <recommendedName>
        <fullName evidence="2">DUF4376 domain-containing protein</fullName>
    </recommendedName>
</protein>
<sequence>MEEMSMSLTRLEKKLLESGYDSFALEEKNQFIRYLASRKGVPVNQISEDDILQYHKDMKISRMDTQCKLDIYKGFTASNGHFYRTNQDDQTNMLGQMLLLNMDPTITEILWKTEDAGYIKHTREEWLQVYSEAFQHKQNLIFKFNALKTKILAAKTHEEIIPLDWETYTLDPAPEEPEPDKPEEETPVEPSPEEPSPENPGDGETPTNPE</sequence>
<evidence type="ECO:0000259" key="2">
    <source>
        <dbReference type="Pfam" id="PF14301"/>
    </source>
</evidence>
<name>R4JMW6_9CAUD</name>
<keyword evidence="4" id="KW-1185">Reference proteome</keyword>
<proteinExistence type="predicted"/>
<feature type="region of interest" description="Disordered" evidence="1">
    <location>
        <begin position="166"/>
        <end position="210"/>
    </location>
</feature>
<organism evidence="3 4">
    <name type="scientific">Bacillus phage SIOphi</name>
    <dbReference type="NCBI Taxonomy" id="1285382"/>
    <lineage>
        <taxon>Viruses</taxon>
        <taxon>Duplodnaviria</taxon>
        <taxon>Heunggongvirae</taxon>
        <taxon>Uroviricota</taxon>
        <taxon>Caudoviricetes</taxon>
        <taxon>Herelleviridae</taxon>
        <taxon>Bastillevirinae</taxon>
        <taxon>Siophivirus</taxon>
        <taxon>Siophivirus SIOphi</taxon>
    </lineage>
</organism>
<dbReference type="Pfam" id="PF14301">
    <property type="entry name" value="DUF4376"/>
    <property type="match status" value="1"/>
</dbReference>
<dbReference type="EMBL" id="KC699836">
    <property type="protein sequence ID" value="AGK87010.1"/>
    <property type="molecule type" value="Genomic_DNA"/>
</dbReference>
<reference evidence="3 4" key="1">
    <citation type="submission" date="2013-02" db="EMBL/GenBank/DDBJ databases">
        <authorList>
            <person name="Lukaszewicz M."/>
            <person name="Biegalska A."/>
            <person name="Krasowska A."/>
        </authorList>
    </citation>
    <scope>NUCLEOTIDE SEQUENCE [LARGE SCALE GENOMIC DNA]</scope>
</reference>
<feature type="domain" description="DUF4376" evidence="2">
    <location>
        <begin position="55"/>
        <end position="160"/>
    </location>
</feature>
<dbReference type="OrthoDB" id="17977at10239"/>
<accession>R4JMW6</accession>